<gene>
    <name evidence="3" type="ORF">GCM10009754_51620</name>
</gene>
<dbReference type="PANTHER" id="PTHR30204:SF90">
    <property type="entry name" value="HTH-TYPE TRANSCRIPTIONAL ACTIVATOR MTA"/>
    <property type="match status" value="1"/>
</dbReference>
<dbReference type="CDD" id="cd01106">
    <property type="entry name" value="HTH_TipAL-Mta"/>
    <property type="match status" value="1"/>
</dbReference>
<dbReference type="PRINTS" id="PR00040">
    <property type="entry name" value="HTHMERR"/>
</dbReference>
<dbReference type="Gene3D" id="1.10.1660.10">
    <property type="match status" value="1"/>
</dbReference>
<evidence type="ECO:0000256" key="1">
    <source>
        <dbReference type="ARBA" id="ARBA00023125"/>
    </source>
</evidence>
<keyword evidence="4" id="KW-1185">Reference proteome</keyword>
<dbReference type="PANTHER" id="PTHR30204">
    <property type="entry name" value="REDOX-CYCLING DRUG-SENSING TRANSCRIPTIONAL ACTIVATOR SOXR"/>
    <property type="match status" value="1"/>
</dbReference>
<reference evidence="4" key="1">
    <citation type="journal article" date="2019" name="Int. J. Syst. Evol. Microbiol.">
        <title>The Global Catalogue of Microorganisms (GCM) 10K type strain sequencing project: providing services to taxonomists for standard genome sequencing and annotation.</title>
        <authorList>
            <consortium name="The Broad Institute Genomics Platform"/>
            <consortium name="The Broad Institute Genome Sequencing Center for Infectious Disease"/>
            <person name="Wu L."/>
            <person name="Ma J."/>
        </authorList>
    </citation>
    <scope>NUCLEOTIDE SEQUENCE [LARGE SCALE GENOMIC DNA]</scope>
    <source>
        <strain evidence="4">JCM 14545</strain>
    </source>
</reference>
<comment type="caution">
    <text evidence="3">The sequence shown here is derived from an EMBL/GenBank/DDBJ whole genome shotgun (WGS) entry which is preliminary data.</text>
</comment>
<evidence type="ECO:0000313" key="3">
    <source>
        <dbReference type="EMBL" id="GAA1971163.1"/>
    </source>
</evidence>
<evidence type="ECO:0000259" key="2">
    <source>
        <dbReference type="PROSITE" id="PS50937"/>
    </source>
</evidence>
<dbReference type="Pfam" id="PF13411">
    <property type="entry name" value="MerR_1"/>
    <property type="match status" value="1"/>
</dbReference>
<dbReference type="Pfam" id="PF07739">
    <property type="entry name" value="TipAS"/>
    <property type="match status" value="1"/>
</dbReference>
<organism evidence="3 4">
    <name type="scientific">Amycolatopsis minnesotensis</name>
    <dbReference type="NCBI Taxonomy" id="337894"/>
    <lineage>
        <taxon>Bacteria</taxon>
        <taxon>Bacillati</taxon>
        <taxon>Actinomycetota</taxon>
        <taxon>Actinomycetes</taxon>
        <taxon>Pseudonocardiales</taxon>
        <taxon>Pseudonocardiaceae</taxon>
        <taxon>Amycolatopsis</taxon>
    </lineage>
</organism>
<sequence length="244" mass="26595">MNEGFKVGELAKSAGLTVRTLHHWDTIGLLSPSSRTSAGHRLYGDADVRRLYQVVALRGLGLPLEQIGAILDGEPDSLGDILAGHLARIEARMTGLRALHSSVTALLARVGTGAPPTTSDLLELVDEVSKMSETFQDYFSPEQVAALEQRRDRLGADYFDNVRAEWGALIPRVQSEMDAGTEPAAPEVRALAKRWMELLAAFDNGDSGLREANFRMRAENAEEIARAGGPSPEMIEYVRRANQA</sequence>
<dbReference type="InterPro" id="IPR000551">
    <property type="entry name" value="MerR-type_HTH_dom"/>
</dbReference>
<dbReference type="PROSITE" id="PS00552">
    <property type="entry name" value="HTH_MERR_1"/>
    <property type="match status" value="1"/>
</dbReference>
<proteinExistence type="predicted"/>
<accession>A0ABP5D1J2</accession>
<keyword evidence="1" id="KW-0238">DNA-binding</keyword>
<dbReference type="InterPro" id="IPR047057">
    <property type="entry name" value="MerR_fam"/>
</dbReference>
<feature type="domain" description="HTH merR-type" evidence="2">
    <location>
        <begin position="4"/>
        <end position="73"/>
    </location>
</feature>
<evidence type="ECO:0000313" key="4">
    <source>
        <dbReference type="Proteomes" id="UP001501116"/>
    </source>
</evidence>
<dbReference type="Proteomes" id="UP001501116">
    <property type="component" value="Unassembled WGS sequence"/>
</dbReference>
<dbReference type="PROSITE" id="PS50937">
    <property type="entry name" value="HTH_MERR_2"/>
    <property type="match status" value="1"/>
</dbReference>
<dbReference type="InterPro" id="IPR009061">
    <property type="entry name" value="DNA-bd_dom_put_sf"/>
</dbReference>
<dbReference type="RefSeq" id="WP_344423965.1">
    <property type="nucleotide sequence ID" value="NZ_BAAANN010000021.1"/>
</dbReference>
<dbReference type="SUPFAM" id="SSF46955">
    <property type="entry name" value="Putative DNA-binding domain"/>
    <property type="match status" value="1"/>
</dbReference>
<protein>
    <recommendedName>
        <fullName evidence="2">HTH merR-type domain-containing protein</fullName>
    </recommendedName>
</protein>
<dbReference type="EMBL" id="BAAANN010000021">
    <property type="protein sequence ID" value="GAA1971163.1"/>
    <property type="molecule type" value="Genomic_DNA"/>
</dbReference>
<name>A0ABP5D1J2_9PSEU</name>
<dbReference type="InterPro" id="IPR012925">
    <property type="entry name" value="TipAS_dom"/>
</dbReference>
<dbReference type="SMART" id="SM00422">
    <property type="entry name" value="HTH_MERR"/>
    <property type="match status" value="1"/>
</dbReference>